<feature type="region of interest" description="Disordered" evidence="1">
    <location>
        <begin position="282"/>
        <end position="324"/>
    </location>
</feature>
<keyword evidence="3" id="KW-1185">Reference proteome</keyword>
<reference evidence="2" key="1">
    <citation type="submission" date="2016-10" db="EMBL/GenBank/DDBJ databases">
        <authorList>
            <person name="Benchimol M."/>
            <person name="Almeida L.G."/>
            <person name="Vasconcelos A.T."/>
            <person name="Perreira-Neves A."/>
            <person name="Rosa I.A."/>
            <person name="Tasca T."/>
            <person name="Bogo M.R."/>
            <person name="de Souza W."/>
        </authorList>
    </citation>
    <scope>NUCLEOTIDE SEQUENCE [LARGE SCALE GENOMIC DNA]</scope>
    <source>
        <strain evidence="2">K</strain>
    </source>
</reference>
<dbReference type="InterPro" id="IPR036770">
    <property type="entry name" value="Ankyrin_rpt-contain_sf"/>
</dbReference>
<dbReference type="InterPro" id="IPR052457">
    <property type="entry name" value="Ankyrin-DD_containing_protein"/>
</dbReference>
<proteinExistence type="predicted"/>
<sequence>MKIMESILHILFQDDSSELETLIRKGLDVNCKIDSSFQFTHSETFPEMLTNSPNILCCAAYFGSDNCFNLLLRSGANIYESSDFYHTPISYFSVIGNSRNIINTIQQYKISFKGAIFPAIEYGTSNDFEIAQFLHNNHFFRMNDVDLRGFSLVKCSIEFDRDVFLQFFVEKVRCSLTNDKSFSPLCYAISKKSFKCLNYLINLQNNLINVNQTDSNKNTPLHLLSQNGFTEYVEKILTFSDIKPNLLNSNGKSAKDLASNNEIASIIEKKAEIIKKKEEIQKLKENEKQKSNNDKSENEAEKEPKRPSTAPEPGGNKSQACILI</sequence>
<organism evidence="2 3">
    <name type="scientific">Tritrichomonas foetus</name>
    <dbReference type="NCBI Taxonomy" id="1144522"/>
    <lineage>
        <taxon>Eukaryota</taxon>
        <taxon>Metamonada</taxon>
        <taxon>Parabasalia</taxon>
        <taxon>Tritrichomonadida</taxon>
        <taxon>Tritrichomonadidae</taxon>
        <taxon>Tritrichomonas</taxon>
    </lineage>
</organism>
<protein>
    <submittedName>
        <fullName evidence="2">Uncharacterized protein</fullName>
    </submittedName>
</protein>
<dbReference type="RefSeq" id="XP_068366658.1">
    <property type="nucleotide sequence ID" value="XM_068498885.1"/>
</dbReference>
<dbReference type="Proteomes" id="UP000179807">
    <property type="component" value="Unassembled WGS sequence"/>
</dbReference>
<accession>A0A1J4KQZ6</accession>
<name>A0A1J4KQZ6_9EUKA</name>
<evidence type="ECO:0000256" key="1">
    <source>
        <dbReference type="SAM" id="MobiDB-lite"/>
    </source>
</evidence>
<dbReference type="Gene3D" id="1.25.40.20">
    <property type="entry name" value="Ankyrin repeat-containing domain"/>
    <property type="match status" value="2"/>
</dbReference>
<dbReference type="PANTHER" id="PTHR24125:SF5">
    <property type="entry name" value="ANKYRIN REPEAT PROTEIN"/>
    <property type="match status" value="1"/>
</dbReference>
<dbReference type="EMBL" id="MLAK01000510">
    <property type="protein sequence ID" value="OHT13522.1"/>
    <property type="molecule type" value="Genomic_DNA"/>
</dbReference>
<dbReference type="GeneID" id="94833589"/>
<evidence type="ECO:0000313" key="2">
    <source>
        <dbReference type="EMBL" id="OHT13522.1"/>
    </source>
</evidence>
<comment type="caution">
    <text evidence="2">The sequence shown here is derived from an EMBL/GenBank/DDBJ whole genome shotgun (WGS) entry which is preliminary data.</text>
</comment>
<dbReference type="InterPro" id="IPR002110">
    <property type="entry name" value="Ankyrin_rpt"/>
</dbReference>
<dbReference type="PANTHER" id="PTHR24125">
    <property type="entry name" value="ANKYRIN REPEAT AND DEATH DOMAIN-CONTAINING PROTEIN"/>
    <property type="match status" value="1"/>
</dbReference>
<dbReference type="VEuPathDB" id="TrichDB:TRFO_16284"/>
<feature type="compositionally biased region" description="Basic and acidic residues" evidence="1">
    <location>
        <begin position="282"/>
        <end position="306"/>
    </location>
</feature>
<dbReference type="Pfam" id="PF13637">
    <property type="entry name" value="Ank_4"/>
    <property type="match status" value="1"/>
</dbReference>
<dbReference type="SMART" id="SM00248">
    <property type="entry name" value="ANK"/>
    <property type="match status" value="3"/>
</dbReference>
<dbReference type="AlphaFoldDB" id="A0A1J4KQZ6"/>
<evidence type="ECO:0000313" key="3">
    <source>
        <dbReference type="Proteomes" id="UP000179807"/>
    </source>
</evidence>
<dbReference type="SUPFAM" id="SSF48403">
    <property type="entry name" value="Ankyrin repeat"/>
    <property type="match status" value="1"/>
</dbReference>
<gene>
    <name evidence="2" type="ORF">TRFO_16284</name>
</gene>